<evidence type="ECO:0000313" key="2">
    <source>
        <dbReference type="Proteomes" id="UP001251948"/>
    </source>
</evidence>
<evidence type="ECO:0000313" key="1">
    <source>
        <dbReference type="EMBL" id="MDT3467913.1"/>
    </source>
</evidence>
<accession>A0AAJ2J9N7</accession>
<sequence length="71" mass="7486">MSTLSPQQAVQVLVKAKWSEARIAKAVGTSQPTIHRLKRGTQKSVAFEVGTKLVAIATPLWSDVGIEAGAA</sequence>
<comment type="caution">
    <text evidence="1">The sequence shown here is derived from an EMBL/GenBank/DDBJ whole genome shotgun (WGS) entry which is preliminary data.</text>
</comment>
<proteinExistence type="predicted"/>
<reference evidence="1" key="1">
    <citation type="submission" date="2023-07" db="EMBL/GenBank/DDBJ databases">
        <title>Comparative genomics of clinical Stenotrophomonas maltophilia isolates reveals regions of diversity which correlate with colonization and persistence in vivo.</title>
        <authorList>
            <person name="Mcdaniel M.S."/>
            <person name="Swords W.E."/>
            <person name="Sumpter N.A."/>
            <person name="Lindgren N.R."/>
            <person name="Billiot C.E."/>
        </authorList>
    </citation>
    <scope>NUCLEOTIDE SEQUENCE</scope>
    <source>
        <strain evidence="1">Ism4</strain>
    </source>
</reference>
<dbReference type="SUPFAM" id="SSF47413">
    <property type="entry name" value="lambda repressor-like DNA-binding domains"/>
    <property type="match status" value="1"/>
</dbReference>
<dbReference type="Proteomes" id="UP001251948">
    <property type="component" value="Unassembled WGS sequence"/>
</dbReference>
<dbReference type="AlphaFoldDB" id="A0AAJ2J9N7"/>
<name>A0AAJ2J9N7_STEMA</name>
<dbReference type="EMBL" id="JAVSKO010000003">
    <property type="protein sequence ID" value="MDT3467913.1"/>
    <property type="molecule type" value="Genomic_DNA"/>
</dbReference>
<gene>
    <name evidence="1" type="ORF">ROV92_07875</name>
</gene>
<organism evidence="1 2">
    <name type="scientific">Stenotrophomonas maltophilia</name>
    <name type="common">Pseudomonas maltophilia</name>
    <name type="synonym">Xanthomonas maltophilia</name>
    <dbReference type="NCBI Taxonomy" id="40324"/>
    <lineage>
        <taxon>Bacteria</taxon>
        <taxon>Pseudomonadati</taxon>
        <taxon>Pseudomonadota</taxon>
        <taxon>Gammaproteobacteria</taxon>
        <taxon>Lysobacterales</taxon>
        <taxon>Lysobacteraceae</taxon>
        <taxon>Stenotrophomonas</taxon>
        <taxon>Stenotrophomonas maltophilia group</taxon>
    </lineage>
</organism>
<dbReference type="InterPro" id="IPR010982">
    <property type="entry name" value="Lambda_DNA-bd_dom_sf"/>
</dbReference>
<dbReference type="Gene3D" id="1.10.260.40">
    <property type="entry name" value="lambda repressor-like DNA-binding domains"/>
    <property type="match status" value="1"/>
</dbReference>
<protein>
    <submittedName>
        <fullName evidence="1">Uncharacterized protein</fullName>
    </submittedName>
</protein>
<dbReference type="GO" id="GO:0003677">
    <property type="term" value="F:DNA binding"/>
    <property type="evidence" value="ECO:0007669"/>
    <property type="project" value="InterPro"/>
</dbReference>
<dbReference type="RefSeq" id="WP_312561457.1">
    <property type="nucleotide sequence ID" value="NZ_JAVSKO010000003.1"/>
</dbReference>